<dbReference type="CDD" id="cd02933">
    <property type="entry name" value="OYE_like_FMN"/>
    <property type="match status" value="1"/>
</dbReference>
<dbReference type="InterPro" id="IPR045247">
    <property type="entry name" value="Oye-like"/>
</dbReference>
<dbReference type="HOGENOM" id="CLU_012153_0_0_1"/>
<dbReference type="OrthoDB" id="276546at2759"/>
<organism evidence="3 4">
    <name type="scientific">Aspergillus ruber (strain CBS 135680)</name>
    <dbReference type="NCBI Taxonomy" id="1388766"/>
    <lineage>
        <taxon>Eukaryota</taxon>
        <taxon>Fungi</taxon>
        <taxon>Dikarya</taxon>
        <taxon>Ascomycota</taxon>
        <taxon>Pezizomycotina</taxon>
        <taxon>Eurotiomycetes</taxon>
        <taxon>Eurotiomycetidae</taxon>
        <taxon>Eurotiales</taxon>
        <taxon>Aspergillaceae</taxon>
        <taxon>Aspergillus</taxon>
        <taxon>Aspergillus subgen. Aspergillus</taxon>
    </lineage>
</organism>
<dbReference type="GO" id="GO:0003959">
    <property type="term" value="F:NADPH dehydrogenase activity"/>
    <property type="evidence" value="ECO:0007669"/>
    <property type="project" value="TreeGrafter"/>
</dbReference>
<dbReference type="PANTHER" id="PTHR22893:SF91">
    <property type="entry name" value="NADPH DEHYDROGENASE 2-RELATED"/>
    <property type="match status" value="1"/>
</dbReference>
<dbReference type="EMBL" id="KK088452">
    <property type="protein sequence ID" value="EYE90884.1"/>
    <property type="molecule type" value="Genomic_DNA"/>
</dbReference>
<dbReference type="RefSeq" id="XP_040634574.1">
    <property type="nucleotide sequence ID" value="XM_040787491.1"/>
</dbReference>
<protein>
    <submittedName>
        <fullName evidence="3">NADH:flavin oxidoreductase/NADH oxidase family protein</fullName>
    </submittedName>
</protein>
<dbReference type="Pfam" id="PF00724">
    <property type="entry name" value="Oxidored_FMN"/>
    <property type="match status" value="1"/>
</dbReference>
<evidence type="ECO:0000259" key="2">
    <source>
        <dbReference type="Pfam" id="PF00724"/>
    </source>
</evidence>
<feature type="domain" description="NADH:flavin oxidoreductase/NADH oxidase N-terminal" evidence="2">
    <location>
        <begin position="5"/>
        <end position="335"/>
    </location>
</feature>
<reference evidence="4" key="1">
    <citation type="journal article" date="2014" name="Nat. Commun.">
        <title>Genomic adaptations of the halophilic Dead Sea filamentous fungus Eurotium rubrum.</title>
        <authorList>
            <person name="Kis-Papo T."/>
            <person name="Weig A.R."/>
            <person name="Riley R."/>
            <person name="Persoh D."/>
            <person name="Salamov A."/>
            <person name="Sun H."/>
            <person name="Lipzen A."/>
            <person name="Wasser S.P."/>
            <person name="Rambold G."/>
            <person name="Grigoriev I.V."/>
            <person name="Nevo E."/>
        </authorList>
    </citation>
    <scope>NUCLEOTIDE SEQUENCE [LARGE SCALE GENOMIC DNA]</scope>
    <source>
        <strain evidence="4">CBS 135680</strain>
    </source>
</reference>
<keyword evidence="4" id="KW-1185">Reference proteome</keyword>
<evidence type="ECO:0000256" key="1">
    <source>
        <dbReference type="ARBA" id="ARBA00022857"/>
    </source>
</evidence>
<gene>
    <name evidence="3" type="ORF">EURHEDRAFT_548749</name>
</gene>
<keyword evidence="1" id="KW-0521">NADP</keyword>
<evidence type="ECO:0000313" key="3">
    <source>
        <dbReference type="EMBL" id="EYE90884.1"/>
    </source>
</evidence>
<sequence>MPKAFTPIRVGSMDLSHRIAMAPMTRFRADDAHVPLPIMKDYYQQRAVVFRSLIITEATFISPRGGGYDNIPGIYNDDQIAMWRKVTDAVHAKRSYIVLQLWALGRAADPSVLGREQLPVVSSSATPMAPKHPVPRALNESEIHEFIQDYAQAAKNAIKAGFDAVEIHGANGYLIDQFTQDTCNTRTDKWGGSVENRSRFALEVTKAVVDAIGPERTGIRLSPWSSFQGMRMKDVIPQFTHLAKELAKFKLAYIHLVESRVSGPGDAPESADKLDSFLQAYGKASPVILAGGYTVNKIDEALEKTYSDYDVIVGIGRYFTSNPDLIYRIRQGIPLRPYDREHFYTPKDPCGYIDYDFSREWECCEANDGGCQP</sequence>
<dbReference type="InterPro" id="IPR001155">
    <property type="entry name" value="OxRdtase_FMN_N"/>
</dbReference>
<accession>A0A017S2L0</accession>
<name>A0A017S2L0_ASPRC</name>
<evidence type="ECO:0000313" key="4">
    <source>
        <dbReference type="Proteomes" id="UP000019804"/>
    </source>
</evidence>
<dbReference type="FunFam" id="3.20.20.70:FF:000138">
    <property type="entry name" value="NADPH dehydrogenase 1"/>
    <property type="match status" value="1"/>
</dbReference>
<dbReference type="AlphaFoldDB" id="A0A017S2L0"/>
<dbReference type="InterPro" id="IPR013785">
    <property type="entry name" value="Aldolase_TIM"/>
</dbReference>
<dbReference type="SUPFAM" id="SSF51395">
    <property type="entry name" value="FMN-linked oxidoreductases"/>
    <property type="match status" value="1"/>
</dbReference>
<proteinExistence type="predicted"/>
<dbReference type="GeneID" id="63702615"/>
<dbReference type="PANTHER" id="PTHR22893">
    <property type="entry name" value="NADH OXIDOREDUCTASE-RELATED"/>
    <property type="match status" value="1"/>
</dbReference>
<dbReference type="Gene3D" id="3.20.20.70">
    <property type="entry name" value="Aldolase class I"/>
    <property type="match status" value="1"/>
</dbReference>
<dbReference type="STRING" id="1388766.A0A017S2L0"/>
<dbReference type="Proteomes" id="UP000019804">
    <property type="component" value="Unassembled WGS sequence"/>
</dbReference>
<dbReference type="GO" id="GO:0010181">
    <property type="term" value="F:FMN binding"/>
    <property type="evidence" value="ECO:0007669"/>
    <property type="project" value="InterPro"/>
</dbReference>